<comment type="caution">
    <text evidence="1">The sequence shown here is derived from an EMBL/GenBank/DDBJ whole genome shotgun (WGS) entry which is preliminary data.</text>
</comment>
<protein>
    <submittedName>
        <fullName evidence="1">Uncharacterized protein</fullName>
    </submittedName>
</protein>
<gene>
    <name evidence="1" type="ORF">PR048_028899</name>
</gene>
<sequence>MSGVKNLNLPPRICENLERVFSAGLVSAHSLVVLSESESRKVGNLSQEECETVSVKASEAVLTPGFVTGQSKCTRLSISW</sequence>
<reference evidence="1 2" key="1">
    <citation type="submission" date="2023-02" db="EMBL/GenBank/DDBJ databases">
        <title>LHISI_Scaffold_Assembly.</title>
        <authorList>
            <person name="Stuart O.P."/>
            <person name="Cleave R."/>
            <person name="Magrath M.J.L."/>
            <person name="Mikheyev A.S."/>
        </authorList>
    </citation>
    <scope>NUCLEOTIDE SEQUENCE [LARGE SCALE GENOMIC DNA]</scope>
    <source>
        <strain evidence="1">Daus_M_001</strain>
        <tissue evidence="1">Leg muscle</tissue>
    </source>
</reference>
<evidence type="ECO:0000313" key="1">
    <source>
        <dbReference type="EMBL" id="KAJ8869890.1"/>
    </source>
</evidence>
<evidence type="ECO:0000313" key="2">
    <source>
        <dbReference type="Proteomes" id="UP001159363"/>
    </source>
</evidence>
<keyword evidence="2" id="KW-1185">Reference proteome</keyword>
<dbReference type="Proteomes" id="UP001159363">
    <property type="component" value="Chromosome 12"/>
</dbReference>
<accession>A0ABQ9GBV1</accession>
<organism evidence="1 2">
    <name type="scientific">Dryococelus australis</name>
    <dbReference type="NCBI Taxonomy" id="614101"/>
    <lineage>
        <taxon>Eukaryota</taxon>
        <taxon>Metazoa</taxon>
        <taxon>Ecdysozoa</taxon>
        <taxon>Arthropoda</taxon>
        <taxon>Hexapoda</taxon>
        <taxon>Insecta</taxon>
        <taxon>Pterygota</taxon>
        <taxon>Neoptera</taxon>
        <taxon>Polyneoptera</taxon>
        <taxon>Phasmatodea</taxon>
        <taxon>Verophasmatodea</taxon>
        <taxon>Anareolatae</taxon>
        <taxon>Phasmatidae</taxon>
        <taxon>Eurycanthinae</taxon>
        <taxon>Dryococelus</taxon>
    </lineage>
</organism>
<dbReference type="EMBL" id="JARBHB010000013">
    <property type="protein sequence ID" value="KAJ8869890.1"/>
    <property type="molecule type" value="Genomic_DNA"/>
</dbReference>
<proteinExistence type="predicted"/>
<name>A0ABQ9GBV1_9NEOP</name>